<organism evidence="4 5">
    <name type="scientific">Kockovaella imperatae</name>
    <dbReference type="NCBI Taxonomy" id="4999"/>
    <lineage>
        <taxon>Eukaryota</taxon>
        <taxon>Fungi</taxon>
        <taxon>Dikarya</taxon>
        <taxon>Basidiomycota</taxon>
        <taxon>Agaricomycotina</taxon>
        <taxon>Tremellomycetes</taxon>
        <taxon>Tremellales</taxon>
        <taxon>Cuniculitremaceae</taxon>
        <taxon>Kockovaella</taxon>
    </lineage>
</organism>
<evidence type="ECO:0000256" key="1">
    <source>
        <dbReference type="ARBA" id="ARBA00023002"/>
    </source>
</evidence>
<dbReference type="InterPro" id="IPR050425">
    <property type="entry name" value="NAD(P)_dehydrat-like"/>
</dbReference>
<accession>A0A1Y1UNK2</accession>
<dbReference type="SUPFAM" id="SSF51735">
    <property type="entry name" value="NAD(P)-binding Rossmann-fold domains"/>
    <property type="match status" value="1"/>
</dbReference>
<keyword evidence="5" id="KW-1185">Reference proteome</keyword>
<dbReference type="Gene3D" id="3.40.50.720">
    <property type="entry name" value="NAD(P)-binding Rossmann-like Domain"/>
    <property type="match status" value="1"/>
</dbReference>
<evidence type="ECO:0000256" key="2">
    <source>
        <dbReference type="ARBA" id="ARBA00023445"/>
    </source>
</evidence>
<comment type="similarity">
    <text evidence="2">Belongs to the NAD(P)-dependent epimerase/dehydratase family. Dihydroflavonol-4-reductase subfamily.</text>
</comment>
<dbReference type="InParanoid" id="A0A1Y1UNK2"/>
<reference evidence="4 5" key="1">
    <citation type="submission" date="2017-03" db="EMBL/GenBank/DDBJ databases">
        <title>Widespread Adenine N6-methylation of Active Genes in Fungi.</title>
        <authorList>
            <consortium name="DOE Joint Genome Institute"/>
            <person name="Mondo S.J."/>
            <person name="Dannebaum R.O."/>
            <person name="Kuo R.C."/>
            <person name="Louie K.B."/>
            <person name="Bewick A.J."/>
            <person name="Labutti K."/>
            <person name="Haridas S."/>
            <person name="Kuo A."/>
            <person name="Salamov A."/>
            <person name="Ahrendt S.R."/>
            <person name="Lau R."/>
            <person name="Bowen B.P."/>
            <person name="Lipzen A."/>
            <person name="Sullivan W."/>
            <person name="Andreopoulos W.B."/>
            <person name="Clum A."/>
            <person name="Lindquist E."/>
            <person name="Daum C."/>
            <person name="Northen T.R."/>
            <person name="Ramamoorthy G."/>
            <person name="Schmitz R.J."/>
            <person name="Gryganskyi A."/>
            <person name="Culley D."/>
            <person name="Magnuson J."/>
            <person name="James T.Y."/>
            <person name="O'Malley M.A."/>
            <person name="Stajich J.E."/>
            <person name="Spatafora J.W."/>
            <person name="Visel A."/>
            <person name="Grigoriev I.V."/>
        </authorList>
    </citation>
    <scope>NUCLEOTIDE SEQUENCE [LARGE SCALE GENOMIC DNA]</scope>
    <source>
        <strain evidence="4 5">NRRL Y-17943</strain>
    </source>
</reference>
<feature type="domain" description="NAD-dependent epimerase/dehydratase" evidence="3">
    <location>
        <begin position="4"/>
        <end position="140"/>
    </location>
</feature>
<comment type="caution">
    <text evidence="4">The sequence shown here is derived from an EMBL/GenBank/DDBJ whole genome shotgun (WGS) entry which is preliminary data.</text>
</comment>
<evidence type="ECO:0000259" key="3">
    <source>
        <dbReference type="Pfam" id="PF01370"/>
    </source>
</evidence>
<proteinExistence type="inferred from homology"/>
<dbReference type="Pfam" id="PF01370">
    <property type="entry name" value="Epimerase"/>
    <property type="match status" value="1"/>
</dbReference>
<dbReference type="EMBL" id="NBSH01000002">
    <property type="protein sequence ID" value="ORX39572.1"/>
    <property type="molecule type" value="Genomic_DNA"/>
</dbReference>
<dbReference type="STRING" id="4999.A0A1Y1UNK2"/>
<dbReference type="OrthoDB" id="2735536at2759"/>
<evidence type="ECO:0000313" key="4">
    <source>
        <dbReference type="EMBL" id="ORX39572.1"/>
    </source>
</evidence>
<keyword evidence="1" id="KW-0560">Oxidoreductase</keyword>
<dbReference type="RefSeq" id="XP_021873357.1">
    <property type="nucleotide sequence ID" value="XM_022013133.1"/>
</dbReference>
<gene>
    <name evidence="4" type="ORF">BD324DRAFT_575517</name>
</gene>
<dbReference type="InterPro" id="IPR001509">
    <property type="entry name" value="Epimerase_deHydtase"/>
</dbReference>
<evidence type="ECO:0000313" key="5">
    <source>
        <dbReference type="Proteomes" id="UP000193218"/>
    </source>
</evidence>
<dbReference type="InterPro" id="IPR036291">
    <property type="entry name" value="NAD(P)-bd_dom_sf"/>
</dbReference>
<dbReference type="PANTHER" id="PTHR10366">
    <property type="entry name" value="NAD DEPENDENT EPIMERASE/DEHYDRATASE"/>
    <property type="match status" value="1"/>
</dbReference>
<dbReference type="GeneID" id="33554941"/>
<protein>
    <recommendedName>
        <fullName evidence="3">NAD-dependent epimerase/dehydratase domain-containing protein</fullName>
    </recommendedName>
</protein>
<dbReference type="PANTHER" id="PTHR10366:SF579">
    <property type="entry name" value="3-BETA HYDROXYSTEROID DEHYDROGENASE_ISOMERASE FAMILY PROTEIN (AFU_ORTHOLOGUE AFUA_3G02250)"/>
    <property type="match status" value="1"/>
</dbReference>
<dbReference type="GO" id="GO:0016616">
    <property type="term" value="F:oxidoreductase activity, acting on the CH-OH group of donors, NAD or NADP as acceptor"/>
    <property type="evidence" value="ECO:0007669"/>
    <property type="project" value="TreeGrafter"/>
</dbReference>
<dbReference type="Proteomes" id="UP000193218">
    <property type="component" value="Unassembled WGS sequence"/>
</dbReference>
<dbReference type="AlphaFoldDB" id="A0A1Y1UNK2"/>
<name>A0A1Y1UNK2_9TREE</name>
<sequence length="358" mass="38760">MPTVLITGLNGFVAVHTAVIFLSNGWSVRGTVRSKEKAEKVKSLPVLKEYVDQGKVELVILEDLIEGDFSEALKGVDGVAHCASPWHFNGKKWEDYREPAVKGTTRIIEQAADVPSVKSIAVVSSFASIGDFSKPATEQAGRVYTEEDWCPNTDEFAANFKGDAAPQIWYVTSKKLAEEAAFATEKKIGNKHSLGTVCPPCDLTLAQHPMVILGPAIHCAEGDDLSKADVSTSMLYSFFAAGKDAKLEPTDFPLWGDVRNVAQALFEIVTKHANGRFAICNGAFAPQALANRARELYPDLAKAGIIPVGEPDNTPSKDGAFKLDGSKAERELGIKYTTVDEMIKDTIEQMKKIGAIKA</sequence>